<accession>A0A068EPW5</accession>
<dbReference type="GeneID" id="22109943"/>
<dbReference type="Proteomes" id="UP000027384">
    <property type="component" value="Segment"/>
</dbReference>
<keyword evidence="2" id="KW-1185">Reference proteome</keyword>
<gene>
    <name evidence="1" type="ORF">Waukesha92_20</name>
</gene>
<dbReference type="KEGG" id="vg:22109943"/>
<reference evidence="1 2" key="1">
    <citation type="submission" date="2014-07" db="EMBL/GenBank/DDBJ databases">
        <title>Complete genome sequence of Waukesha92.</title>
        <authorList>
            <person name="Sauder A.B."/>
            <person name="Alali E."/>
            <person name="Alhouri R."/>
            <person name="Carter B."/>
            <person name="Delgado-Fabre N."/>
            <person name="Donovan M."/>
            <person name="Heindel A."/>
            <person name="Murray T."/>
            <person name="Selesky A."/>
            <person name="Langouet C."/>
            <person name="Temple L."/>
        </authorList>
    </citation>
    <scope>NUCLEOTIDE SEQUENCE [LARGE SCALE GENOMIC DNA]</scope>
</reference>
<sequence length="160" mass="18935">MKSSYEYYVTPEDYEVAAKHGVSRKLLEHRIRNLGWDKDFAMTESPRKASEWSKVKEIALKNNIGRTTFKGRRKRGWSLIDSITKPPLSREETLKRANECNRVLTDEQIQKAKENGLRYSTVYDRIKKLKWNIEEALTTPALSTKERMRRLKENSCWIRL</sequence>
<evidence type="ECO:0000313" key="1">
    <source>
        <dbReference type="EMBL" id="AID50209.1"/>
    </source>
</evidence>
<evidence type="ECO:0000313" key="2">
    <source>
        <dbReference type="Proteomes" id="UP000027384"/>
    </source>
</evidence>
<organism evidence="1 2">
    <name type="scientific">Bacillus phage Waukesha92</name>
    <dbReference type="NCBI Taxonomy" id="1510440"/>
    <lineage>
        <taxon>Viruses</taxon>
        <taxon>Duplodnaviria</taxon>
        <taxon>Heunggongvirae</taxon>
        <taxon>Uroviricota</taxon>
        <taxon>Caudoviricetes</taxon>
        <taxon>Waukeshavirus</taxon>
        <taxon>Waukeshavirus waukesha92</taxon>
    </lineage>
</organism>
<dbReference type="EMBL" id="KJ920400">
    <property type="protein sequence ID" value="AID50209.1"/>
    <property type="molecule type" value="Genomic_DNA"/>
</dbReference>
<protein>
    <submittedName>
        <fullName evidence="1">Uncharacterized protein</fullName>
    </submittedName>
</protein>
<dbReference type="OrthoDB" id="21862at10239"/>
<name>A0A068EPW5_9CAUD</name>
<proteinExistence type="predicted"/>
<dbReference type="RefSeq" id="YP_009099285.1">
    <property type="nucleotide sequence ID" value="NC_025424.1"/>
</dbReference>